<dbReference type="Gene3D" id="3.40.50.1240">
    <property type="entry name" value="Phosphoglycerate mutase-like"/>
    <property type="match status" value="1"/>
</dbReference>
<dbReference type="AlphaFoldDB" id="A0AAV9XPD9"/>
<feature type="signal peptide" evidence="3">
    <location>
        <begin position="1"/>
        <end position="19"/>
    </location>
</feature>
<feature type="transmembrane region" description="Helical" evidence="2">
    <location>
        <begin position="426"/>
        <end position="450"/>
    </location>
</feature>
<accession>A0AAV9XPD9</accession>
<evidence type="ECO:0000313" key="5">
    <source>
        <dbReference type="Proteomes" id="UP001365542"/>
    </source>
</evidence>
<dbReference type="InterPro" id="IPR029033">
    <property type="entry name" value="His_PPase_superfam"/>
</dbReference>
<evidence type="ECO:0000256" key="2">
    <source>
        <dbReference type="SAM" id="Phobius"/>
    </source>
</evidence>
<keyword evidence="2" id="KW-0812">Transmembrane</keyword>
<dbReference type="EMBL" id="JAVHJO010000001">
    <property type="protein sequence ID" value="KAK6543984.1"/>
    <property type="molecule type" value="Genomic_DNA"/>
</dbReference>
<keyword evidence="2" id="KW-1133">Transmembrane helix</keyword>
<evidence type="ECO:0000256" key="1">
    <source>
        <dbReference type="SAM" id="MobiDB-lite"/>
    </source>
</evidence>
<name>A0AAV9XPD9_9PEZI</name>
<dbReference type="PANTHER" id="PTHR11567:SF142">
    <property type="entry name" value="PHOSPHOGLYCERATE MUTASE-LIKE PROTEIN"/>
    <property type="match status" value="1"/>
</dbReference>
<feature type="chain" id="PRO_5043575395" description="Histidine acid phosphatase" evidence="3">
    <location>
        <begin position="20"/>
        <end position="481"/>
    </location>
</feature>
<evidence type="ECO:0008006" key="6">
    <source>
        <dbReference type="Google" id="ProtNLM"/>
    </source>
</evidence>
<protein>
    <recommendedName>
        <fullName evidence="6">Histidine acid phosphatase</fullName>
    </recommendedName>
</protein>
<evidence type="ECO:0000313" key="4">
    <source>
        <dbReference type="EMBL" id="KAK6543984.1"/>
    </source>
</evidence>
<keyword evidence="5" id="KW-1185">Reference proteome</keyword>
<reference evidence="4 5" key="1">
    <citation type="submission" date="2019-10" db="EMBL/GenBank/DDBJ databases">
        <authorList>
            <person name="Palmer J.M."/>
        </authorList>
    </citation>
    <scope>NUCLEOTIDE SEQUENCE [LARGE SCALE GENOMIC DNA]</scope>
    <source>
        <strain evidence="4 5">TWF694</strain>
    </source>
</reference>
<keyword evidence="3" id="KW-0732">Signal</keyword>
<comment type="caution">
    <text evidence="4">The sequence shown here is derived from an EMBL/GenBank/DDBJ whole genome shotgun (WGS) entry which is preliminary data.</text>
</comment>
<proteinExistence type="predicted"/>
<organism evidence="4 5">
    <name type="scientific">Orbilia ellipsospora</name>
    <dbReference type="NCBI Taxonomy" id="2528407"/>
    <lineage>
        <taxon>Eukaryota</taxon>
        <taxon>Fungi</taxon>
        <taxon>Dikarya</taxon>
        <taxon>Ascomycota</taxon>
        <taxon>Pezizomycotina</taxon>
        <taxon>Orbiliomycetes</taxon>
        <taxon>Orbiliales</taxon>
        <taxon>Orbiliaceae</taxon>
        <taxon>Orbilia</taxon>
    </lineage>
</organism>
<dbReference type="PANTHER" id="PTHR11567">
    <property type="entry name" value="ACID PHOSPHATASE-RELATED"/>
    <property type="match status" value="1"/>
</dbReference>
<keyword evidence="2" id="KW-0472">Membrane</keyword>
<dbReference type="GO" id="GO:0016791">
    <property type="term" value="F:phosphatase activity"/>
    <property type="evidence" value="ECO:0007669"/>
    <property type="project" value="TreeGrafter"/>
</dbReference>
<gene>
    <name evidence="4" type="ORF">TWF694_000701</name>
</gene>
<dbReference type="CDD" id="cd12087">
    <property type="entry name" value="TM_EGFR-like"/>
    <property type="match status" value="1"/>
</dbReference>
<sequence length="481" mass="51825">MAIRSSLVFLAASVLPVMGETILGLTVFSRHGDRTSKHYAGYSLTNLGFQQVFQSGGFYRDTYLSANSSKRILGISEDQYVSSQVWASAPDQKVLANTATAFLQGLYPPLEDTDPQIATNTINNGTTYANPLNGYQYVLLHVPGTDSPNTIWIKGDDGCPAVTAAEDSFEDSTQFIQLDDSTKAFYQQFWPQLEDVYDYKQSELSYAKAYDIFDLINVAQIHNSSAVERVSAEQLFQLRTLADSHEFGANFNGSQPARSIHAQTLAGAFLTQLNQTITSKGQLKFSLFAGSYDTFLAFFGLTNLTMADPNFFGLPDYASTMALEILTDKDVTTFPSNVDDLKVRFLFRNGSDVGAPLTAFPLFGQKETTLSWKDFVNQLSPKAITSAKAWCNVCQSTDDFCSIYNAPSGTASASNHSGSGSGMSNAVAGVIGAMVTLAVVAIVGLVVYLFGRRRRVSNASSGASVGSAEKGSIGSGSATRA</sequence>
<dbReference type="Proteomes" id="UP001365542">
    <property type="component" value="Unassembled WGS sequence"/>
</dbReference>
<evidence type="ECO:0000256" key="3">
    <source>
        <dbReference type="SAM" id="SignalP"/>
    </source>
</evidence>
<dbReference type="SUPFAM" id="SSF53254">
    <property type="entry name" value="Phosphoglycerate mutase-like"/>
    <property type="match status" value="1"/>
</dbReference>
<feature type="region of interest" description="Disordered" evidence="1">
    <location>
        <begin position="461"/>
        <end position="481"/>
    </location>
</feature>
<dbReference type="InterPro" id="IPR050645">
    <property type="entry name" value="Histidine_acid_phosphatase"/>
</dbReference>